<dbReference type="RefSeq" id="WP_004429615.1">
    <property type="nucleotide sequence ID" value="NC_014639.1"/>
</dbReference>
<dbReference type="SUPFAM" id="SSF56091">
    <property type="entry name" value="DNA ligase/mRNA capping enzyme, catalytic domain"/>
    <property type="match status" value="1"/>
</dbReference>
<evidence type="ECO:0008006" key="3">
    <source>
        <dbReference type="Google" id="ProtNLM"/>
    </source>
</evidence>
<keyword evidence="2" id="KW-1185">Reference proteome</keyword>
<proteinExistence type="predicted"/>
<evidence type="ECO:0000313" key="2">
    <source>
        <dbReference type="Proteomes" id="UP000006867"/>
    </source>
</evidence>
<evidence type="ECO:0000313" key="1">
    <source>
        <dbReference type="EMBL" id="ADP32867.1"/>
    </source>
</evidence>
<sequence>MDKDILELIGRRRRQILVHSFLYYQLNENIIADHTFDLWSKELVQLQEKYPEESRQAVYYAEFTKFDGSSGYDLPYSLPEMQSTGHKLLDYHKKLKGHSA</sequence>
<dbReference type="Pfam" id="PF22745">
    <property type="entry name" value="Nlig-Ia"/>
    <property type="match status" value="1"/>
</dbReference>
<name>A0ABM5LYV9_BACA1</name>
<organism evidence="1 2">
    <name type="scientific">Bacillus atrophaeus (strain 1942)</name>
    <dbReference type="NCBI Taxonomy" id="720555"/>
    <lineage>
        <taxon>Bacteria</taxon>
        <taxon>Bacillati</taxon>
        <taxon>Bacillota</taxon>
        <taxon>Bacilli</taxon>
        <taxon>Bacillales</taxon>
        <taxon>Bacillaceae</taxon>
        <taxon>Bacillus</taxon>
    </lineage>
</organism>
<dbReference type="EMBL" id="CP002207">
    <property type="protein sequence ID" value="ADP32867.1"/>
    <property type="molecule type" value="Genomic_DNA"/>
</dbReference>
<dbReference type="Gene3D" id="1.10.287.610">
    <property type="entry name" value="Helix hairpin bin"/>
    <property type="match status" value="1"/>
</dbReference>
<reference evidence="1 2" key="1">
    <citation type="journal article" date="2011" name="Front. Microbiol.">
        <title>Genomic signatures of strain selection and enhancement in Bacillus atrophaeus var. globigii, a historical biowarfare simulant.</title>
        <authorList>
            <person name="Gibbons H.S."/>
            <person name="Broomall S.M."/>
            <person name="McNew L.A."/>
            <person name="Daligault H."/>
            <person name="Chapman C."/>
            <person name="Bruce D."/>
            <person name="Karavis M."/>
            <person name="Krepps M."/>
            <person name="McGregor P.A."/>
            <person name="Hong C."/>
            <person name="Park K.H."/>
            <person name="Akmal A."/>
            <person name="Feldman A."/>
            <person name="Lin J.S."/>
            <person name="Chang W.E."/>
            <person name="Higgs B.W."/>
            <person name="Demirev P."/>
            <person name="Lindquist J."/>
            <person name="Liem A."/>
            <person name="Fochler E."/>
            <person name="Read T.D."/>
            <person name="Tapia R."/>
            <person name="Johnson S."/>
            <person name="Bishop-Lilly K.A."/>
            <person name="Detter C."/>
            <person name="Han C."/>
            <person name="Sozhamannan S."/>
            <person name="Rosenzweig C.N."/>
            <person name="Skowronski E.W."/>
        </authorList>
    </citation>
    <scope>NUCLEOTIDE SEQUENCE [LARGE SCALE GENOMIC DNA]</scope>
    <source>
        <strain evidence="1 2">1942</strain>
    </source>
</reference>
<dbReference type="Proteomes" id="UP000006867">
    <property type="component" value="Chromosome"/>
</dbReference>
<accession>A0ABM5LYV9</accession>
<gene>
    <name evidence="1" type="ordered locus">BATR1942_09670</name>
</gene>
<protein>
    <recommendedName>
        <fullName evidence="3">NAD-dependent DNA ligase adenylation domain-containing protein</fullName>
    </recommendedName>
</protein>